<keyword evidence="5" id="KW-1185">Reference proteome</keyword>
<dbReference type="InterPro" id="IPR012677">
    <property type="entry name" value="Nucleotide-bd_a/b_plait_sf"/>
</dbReference>
<evidence type="ECO:0000256" key="3">
    <source>
        <dbReference type="SAM" id="MobiDB-lite"/>
    </source>
</evidence>
<dbReference type="InterPro" id="IPR035979">
    <property type="entry name" value="RBD_domain_sf"/>
</dbReference>
<dbReference type="Gene3D" id="3.30.70.330">
    <property type="match status" value="2"/>
</dbReference>
<gene>
    <name evidence="6" type="primary">LOC100208163</name>
</gene>
<dbReference type="SUPFAM" id="SSF54928">
    <property type="entry name" value="RNA-binding domain, RBD"/>
    <property type="match status" value="2"/>
</dbReference>
<dbReference type="RefSeq" id="XP_065661129.1">
    <property type="nucleotide sequence ID" value="XM_065805057.1"/>
</dbReference>
<evidence type="ECO:0000313" key="6">
    <source>
        <dbReference type="RefSeq" id="XP_065661129.1"/>
    </source>
</evidence>
<feature type="compositionally biased region" description="Low complexity" evidence="3">
    <location>
        <begin position="11"/>
        <end position="21"/>
    </location>
</feature>
<evidence type="ECO:0000313" key="5">
    <source>
        <dbReference type="Proteomes" id="UP001652625"/>
    </source>
</evidence>
<dbReference type="Pfam" id="PF00076">
    <property type="entry name" value="RRM_1"/>
    <property type="match status" value="2"/>
</dbReference>
<accession>A0ABM4CHB9</accession>
<proteinExistence type="predicted"/>
<name>A0ABM4CHB9_HYDVU</name>
<evidence type="ECO:0000259" key="4">
    <source>
        <dbReference type="PROSITE" id="PS50102"/>
    </source>
</evidence>
<dbReference type="SMART" id="SM00360">
    <property type="entry name" value="RRM"/>
    <property type="match status" value="2"/>
</dbReference>
<evidence type="ECO:0000256" key="1">
    <source>
        <dbReference type="ARBA" id="ARBA00022884"/>
    </source>
</evidence>
<dbReference type="InterPro" id="IPR000504">
    <property type="entry name" value="RRM_dom"/>
</dbReference>
<dbReference type="PROSITE" id="PS50102">
    <property type="entry name" value="RRM"/>
    <property type="match status" value="2"/>
</dbReference>
<protein>
    <submittedName>
        <fullName evidence="6">Uncharacterized protein LOC100208163 isoform X3</fullName>
    </submittedName>
</protein>
<feature type="domain" description="RRM" evidence="4">
    <location>
        <begin position="27"/>
        <end position="109"/>
    </location>
</feature>
<dbReference type="Proteomes" id="UP001652625">
    <property type="component" value="Chromosome 09"/>
</dbReference>
<dbReference type="GeneID" id="100208163"/>
<reference evidence="6" key="1">
    <citation type="submission" date="2025-08" db="UniProtKB">
        <authorList>
            <consortium name="RefSeq"/>
        </authorList>
    </citation>
    <scope>IDENTIFICATION</scope>
</reference>
<evidence type="ECO:0000256" key="2">
    <source>
        <dbReference type="PROSITE-ProRule" id="PRU00176"/>
    </source>
</evidence>
<feature type="domain" description="RRM" evidence="4">
    <location>
        <begin position="231"/>
        <end position="309"/>
    </location>
</feature>
<sequence>MTLDRSMDNNSVSSDSTQGDDSQQEVRTLFVSGLPMDTKPREIYLMFRSYSGYQGSLLKLTGKEGKKATPVAFVTFENREQAEVCKAELQGIRFDPELPTSIRIEFAKANTKVTKPVLIRPPSISGTTIIPGPGFPGFELTPGIFTPDMQWAQNTNFVDINGNHTALQHLHPGITTLPLVHSPLLAYISPLDRFHALSLNLSPNLSSTVNMPSHSPLIGNPMLGLDHQVCTTLFVANLGYNTTEDELKNMFGRIPSFRRLKMLRNKGTTPVSFVEYSDVIGALHAKNIFHGAVLLTSENGGIRIEFARNKMGESGKKNDLSYDIQVQG</sequence>
<feature type="region of interest" description="Disordered" evidence="3">
    <location>
        <begin position="1"/>
        <end position="25"/>
    </location>
</feature>
<organism evidence="5 6">
    <name type="scientific">Hydra vulgaris</name>
    <name type="common">Hydra</name>
    <name type="synonym">Hydra attenuata</name>
    <dbReference type="NCBI Taxonomy" id="6087"/>
    <lineage>
        <taxon>Eukaryota</taxon>
        <taxon>Metazoa</taxon>
        <taxon>Cnidaria</taxon>
        <taxon>Hydrozoa</taxon>
        <taxon>Hydroidolina</taxon>
        <taxon>Anthoathecata</taxon>
        <taxon>Aplanulata</taxon>
        <taxon>Hydridae</taxon>
        <taxon>Hydra</taxon>
    </lineage>
</organism>
<dbReference type="PANTHER" id="PTHR10501">
    <property type="entry name" value="U1 SMALL NUCLEAR RIBONUCLEOPROTEIN A/U2 SMALL NUCLEAR RIBONUCLEOPROTEIN B"/>
    <property type="match status" value="1"/>
</dbReference>
<keyword evidence="1 2" id="KW-0694">RNA-binding</keyword>